<dbReference type="Proteomes" id="UP001042704">
    <property type="component" value="Chromosome"/>
</dbReference>
<dbReference type="RefSeq" id="WP_265581846.1">
    <property type="nucleotide sequence ID" value="NZ_CP036172.1"/>
</dbReference>
<accession>A0A8A3S3K7</accession>
<reference evidence="2" key="1">
    <citation type="journal article" date="2001" name="Int. J. Syst. Evol. Microbiol.">
        <title>Methanofollis aquaemaris sp. nov., a methanogen isolated from an aquaculture fish pond.</title>
        <authorList>
            <person name="Lai M.C."/>
            <person name="Chen S.C."/>
        </authorList>
    </citation>
    <scope>NUCLEOTIDE SEQUENCE</scope>
    <source>
        <strain evidence="2">N2F9704</strain>
    </source>
</reference>
<gene>
    <name evidence="2" type="ORF">RJ40_02800</name>
</gene>
<dbReference type="EMBL" id="CP036172">
    <property type="protein sequence ID" value="QSZ66503.1"/>
    <property type="molecule type" value="Genomic_DNA"/>
</dbReference>
<evidence type="ECO:0000313" key="3">
    <source>
        <dbReference type="Proteomes" id="UP001042704"/>
    </source>
</evidence>
<keyword evidence="1" id="KW-0472">Membrane</keyword>
<dbReference type="KEGG" id="maqe:RJ40_02800"/>
<evidence type="ECO:0000313" key="2">
    <source>
        <dbReference type="EMBL" id="QSZ66503.1"/>
    </source>
</evidence>
<proteinExistence type="predicted"/>
<dbReference type="GeneID" id="76423258"/>
<sequence>MKNETYGLVAAVSTLLWIGAGLAGLLGAVPDGAAAALTIVAFPVSVVTTMLWWMARTGEEDIPFVGY</sequence>
<reference evidence="2" key="2">
    <citation type="submission" date="2019-02" db="EMBL/GenBank/DDBJ databases">
        <authorList>
            <person name="Chen S.-C."/>
            <person name="Chien H.-H."/>
            <person name="Lai M.-C."/>
        </authorList>
    </citation>
    <scope>NUCLEOTIDE SEQUENCE</scope>
    <source>
        <strain evidence="2">N2F9704</strain>
    </source>
</reference>
<name>A0A8A3S3K7_9EURY</name>
<keyword evidence="1" id="KW-1133">Transmembrane helix</keyword>
<protein>
    <submittedName>
        <fullName evidence="2">Uncharacterized protein</fullName>
    </submittedName>
</protein>
<dbReference type="AlphaFoldDB" id="A0A8A3S3K7"/>
<evidence type="ECO:0000256" key="1">
    <source>
        <dbReference type="SAM" id="Phobius"/>
    </source>
</evidence>
<keyword evidence="3" id="KW-1185">Reference proteome</keyword>
<organism evidence="2 3">
    <name type="scientific">Methanofollis aquaemaris</name>
    <dbReference type="NCBI Taxonomy" id="126734"/>
    <lineage>
        <taxon>Archaea</taxon>
        <taxon>Methanobacteriati</taxon>
        <taxon>Methanobacteriota</taxon>
        <taxon>Stenosarchaea group</taxon>
        <taxon>Methanomicrobia</taxon>
        <taxon>Methanomicrobiales</taxon>
        <taxon>Methanomicrobiaceae</taxon>
        <taxon>Methanofollis</taxon>
    </lineage>
</organism>
<feature type="transmembrane region" description="Helical" evidence="1">
    <location>
        <begin position="33"/>
        <end position="54"/>
    </location>
</feature>
<keyword evidence="1" id="KW-0812">Transmembrane</keyword>